<dbReference type="EMBL" id="LAZR01003630">
    <property type="protein sequence ID" value="KKN16266.1"/>
    <property type="molecule type" value="Genomic_DNA"/>
</dbReference>
<name>A0A0F9QT62_9ZZZZ</name>
<dbReference type="Pfam" id="PF01955">
    <property type="entry name" value="CbiZ"/>
    <property type="match status" value="1"/>
</dbReference>
<accession>A0A0F9QT62</accession>
<protein>
    <recommendedName>
        <fullName evidence="2">Adenosylcobinamide amidohydrolase</fullName>
    </recommendedName>
</protein>
<comment type="caution">
    <text evidence="1">The sequence shown here is derived from an EMBL/GenBank/DDBJ whole genome shotgun (WGS) entry which is preliminary data.</text>
</comment>
<dbReference type="PANTHER" id="PTHR35336">
    <property type="entry name" value="ADENOSYLCOBINAMIDE AMIDOHYDROLASE"/>
    <property type="match status" value="1"/>
</dbReference>
<organism evidence="1">
    <name type="scientific">marine sediment metagenome</name>
    <dbReference type="NCBI Taxonomy" id="412755"/>
    <lineage>
        <taxon>unclassified sequences</taxon>
        <taxon>metagenomes</taxon>
        <taxon>ecological metagenomes</taxon>
    </lineage>
</organism>
<dbReference type="InterPro" id="IPR052209">
    <property type="entry name" value="CbiZ"/>
</dbReference>
<proteinExistence type="predicted"/>
<dbReference type="PANTHER" id="PTHR35336:SF5">
    <property type="entry name" value="ADENOSYLCOBINAMIDE AMIDOHYDROLASE"/>
    <property type="match status" value="1"/>
</dbReference>
<evidence type="ECO:0008006" key="2">
    <source>
        <dbReference type="Google" id="ProtNLM"/>
    </source>
</evidence>
<reference evidence="1" key="1">
    <citation type="journal article" date="2015" name="Nature">
        <title>Complex archaea that bridge the gap between prokaryotes and eukaryotes.</title>
        <authorList>
            <person name="Spang A."/>
            <person name="Saw J.H."/>
            <person name="Jorgensen S.L."/>
            <person name="Zaremba-Niedzwiedzka K."/>
            <person name="Martijn J."/>
            <person name="Lind A.E."/>
            <person name="van Eijk R."/>
            <person name="Schleper C."/>
            <person name="Guy L."/>
            <person name="Ettema T.J."/>
        </authorList>
    </citation>
    <scope>NUCLEOTIDE SEQUENCE</scope>
</reference>
<evidence type="ECO:0000313" key="1">
    <source>
        <dbReference type="EMBL" id="KKN16266.1"/>
    </source>
</evidence>
<dbReference type="InterPro" id="IPR002808">
    <property type="entry name" value="AdoCbi_amidolase"/>
</dbReference>
<sequence length="223" mass="24441">MNIYIEEKDIVIISEKNLECLSNAAINGGRVKSNSIVNHHVSLKFNHTNLEDLLNPVKERFNLSKTVIGLLTAVEMVDAILINEKVDNIDFTIILTAGLTNTSGPKIDISDVLEESDTSPYEPGTINIILLINCKLTEHAIVNLFITITEAKTLLLNKLNVRTKDGSLATGTSTDTIVVGFTDVGKLVEWSGYATKFGQSIGQNVFKALSKALKGKVNNKKWE</sequence>
<dbReference type="AlphaFoldDB" id="A0A0F9QT62"/>
<gene>
    <name evidence="1" type="ORF">LCGC14_0977590</name>
</gene>